<dbReference type="Proteomes" id="UP001596492">
    <property type="component" value="Unassembled WGS sequence"/>
</dbReference>
<dbReference type="NCBIfam" id="TIGR02466">
    <property type="entry name" value="TIGR02466 family protein"/>
    <property type="match status" value="1"/>
</dbReference>
<protein>
    <submittedName>
        <fullName evidence="1">TIGR02466 family protein</fullName>
    </submittedName>
</protein>
<comment type="caution">
    <text evidence="1">The sequence shown here is derived from an EMBL/GenBank/DDBJ whole genome shotgun (WGS) entry which is preliminary data.</text>
</comment>
<evidence type="ECO:0000313" key="1">
    <source>
        <dbReference type="EMBL" id="MFC7291884.1"/>
    </source>
</evidence>
<dbReference type="Gene3D" id="2.60.120.620">
    <property type="entry name" value="q2cbj1_9rhob like domain"/>
    <property type="match status" value="1"/>
</dbReference>
<sequence>MPLQSLFITQLLRDSFANAPDWAELNADLEAACMQVAEDDEAGQQWCEDNGYDGYTSYASLNDLENRANAFADLKAKLDLKAAEFAQASHMDIGNAKWEMDSFWINILNPLAAHSGHIHPHSVISGTYYVKTPEGAGALKLEDPRLPMMMNAPSPNKNAPLSAKRFVYEKPEPGTVMMWESWLRHEVTPNMGEDLRISISFNYSLV</sequence>
<evidence type="ECO:0000313" key="2">
    <source>
        <dbReference type="Proteomes" id="UP001596492"/>
    </source>
</evidence>
<name>A0ABW2IL66_9PROT</name>
<proteinExistence type="predicted"/>
<dbReference type="Pfam" id="PF13759">
    <property type="entry name" value="2OG-FeII_Oxy_5"/>
    <property type="match status" value="1"/>
</dbReference>
<dbReference type="InterPro" id="IPR012668">
    <property type="entry name" value="CHP02466"/>
</dbReference>
<dbReference type="RefSeq" id="WP_382167122.1">
    <property type="nucleotide sequence ID" value="NZ_JBHTBR010000005.1"/>
</dbReference>
<reference evidence="2" key="1">
    <citation type="journal article" date="2019" name="Int. J. Syst. Evol. Microbiol.">
        <title>The Global Catalogue of Microorganisms (GCM) 10K type strain sequencing project: providing services to taxonomists for standard genome sequencing and annotation.</title>
        <authorList>
            <consortium name="The Broad Institute Genomics Platform"/>
            <consortium name="The Broad Institute Genome Sequencing Center for Infectious Disease"/>
            <person name="Wu L."/>
            <person name="Ma J."/>
        </authorList>
    </citation>
    <scope>NUCLEOTIDE SEQUENCE [LARGE SCALE GENOMIC DNA]</scope>
    <source>
        <strain evidence="2">CCUG 51308</strain>
    </source>
</reference>
<dbReference type="EMBL" id="JBHTBR010000005">
    <property type="protein sequence ID" value="MFC7291884.1"/>
    <property type="molecule type" value="Genomic_DNA"/>
</dbReference>
<keyword evidence="2" id="KW-1185">Reference proteome</keyword>
<accession>A0ABW2IL66</accession>
<organism evidence="1 2">
    <name type="scientific">Hirschia litorea</name>
    <dbReference type="NCBI Taxonomy" id="1199156"/>
    <lineage>
        <taxon>Bacteria</taxon>
        <taxon>Pseudomonadati</taxon>
        <taxon>Pseudomonadota</taxon>
        <taxon>Alphaproteobacteria</taxon>
        <taxon>Hyphomonadales</taxon>
        <taxon>Hyphomonadaceae</taxon>
        <taxon>Hirschia</taxon>
    </lineage>
</organism>
<gene>
    <name evidence="1" type="ORF">ACFQS8_09680</name>
</gene>